<accession>V3Z714</accession>
<keyword evidence="3" id="KW-1185">Reference proteome</keyword>
<gene>
    <name evidence="2" type="ORF">LOTGIDRAFT_166895</name>
</gene>
<organism evidence="2 3">
    <name type="scientific">Lottia gigantea</name>
    <name type="common">Giant owl limpet</name>
    <dbReference type="NCBI Taxonomy" id="225164"/>
    <lineage>
        <taxon>Eukaryota</taxon>
        <taxon>Metazoa</taxon>
        <taxon>Spiralia</taxon>
        <taxon>Lophotrochozoa</taxon>
        <taxon>Mollusca</taxon>
        <taxon>Gastropoda</taxon>
        <taxon>Patellogastropoda</taxon>
        <taxon>Lottioidea</taxon>
        <taxon>Lottiidae</taxon>
        <taxon>Lottia</taxon>
    </lineage>
</organism>
<sequence length="225" mass="25731">MPLENYFKTLIASYYSGVWGRLTHFKEIVNEIRAIINVKRTHELVLRNYEIKRTLNRLLKKQMEDLQKASRMGAQCDNHGINGNRPNHNDLNNNKTQSTTTSDSTKTKSYLAEYLAGLSLEAMVGKMETVDLKIPSKLVHPAGHNKNGLMKKISHITKADIMEKFSELKEILGESRIVEKPKTTIQWADERGYRLATVQTIRPRLVFADELMATSIVPKSILKKH</sequence>
<dbReference type="CTD" id="20240473"/>
<evidence type="ECO:0000256" key="1">
    <source>
        <dbReference type="SAM" id="MobiDB-lite"/>
    </source>
</evidence>
<dbReference type="AlphaFoldDB" id="V3Z714"/>
<dbReference type="EMBL" id="KB203019">
    <property type="protein sequence ID" value="ESO86628.1"/>
    <property type="molecule type" value="Genomic_DNA"/>
</dbReference>
<feature type="region of interest" description="Disordered" evidence="1">
    <location>
        <begin position="71"/>
        <end position="104"/>
    </location>
</feature>
<feature type="compositionally biased region" description="Low complexity" evidence="1">
    <location>
        <begin position="92"/>
        <end position="104"/>
    </location>
</feature>
<dbReference type="Proteomes" id="UP000030746">
    <property type="component" value="Unassembled WGS sequence"/>
</dbReference>
<dbReference type="GeneID" id="20240473"/>
<evidence type="ECO:0000313" key="2">
    <source>
        <dbReference type="EMBL" id="ESO86628.1"/>
    </source>
</evidence>
<dbReference type="HOGENOM" id="CLU_1231137_0_0_1"/>
<dbReference type="RefSeq" id="XP_009062611.1">
    <property type="nucleotide sequence ID" value="XM_009064363.1"/>
</dbReference>
<evidence type="ECO:0000313" key="3">
    <source>
        <dbReference type="Proteomes" id="UP000030746"/>
    </source>
</evidence>
<protein>
    <submittedName>
        <fullName evidence="2">Uncharacterized protein</fullName>
    </submittedName>
</protein>
<dbReference type="KEGG" id="lgi:LOTGIDRAFT_166895"/>
<proteinExistence type="predicted"/>
<name>V3Z714_LOTGI</name>
<reference evidence="2 3" key="1">
    <citation type="journal article" date="2013" name="Nature">
        <title>Insights into bilaterian evolution from three spiralian genomes.</title>
        <authorList>
            <person name="Simakov O."/>
            <person name="Marletaz F."/>
            <person name="Cho S.J."/>
            <person name="Edsinger-Gonzales E."/>
            <person name="Havlak P."/>
            <person name="Hellsten U."/>
            <person name="Kuo D.H."/>
            <person name="Larsson T."/>
            <person name="Lv J."/>
            <person name="Arendt D."/>
            <person name="Savage R."/>
            <person name="Osoegawa K."/>
            <person name="de Jong P."/>
            <person name="Grimwood J."/>
            <person name="Chapman J.A."/>
            <person name="Shapiro H."/>
            <person name="Aerts A."/>
            <person name="Otillar R.P."/>
            <person name="Terry A.Y."/>
            <person name="Boore J.L."/>
            <person name="Grigoriev I.V."/>
            <person name="Lindberg D.R."/>
            <person name="Seaver E.C."/>
            <person name="Weisblat D.A."/>
            <person name="Putnam N.H."/>
            <person name="Rokhsar D.S."/>
        </authorList>
    </citation>
    <scope>NUCLEOTIDE SEQUENCE [LARGE SCALE GENOMIC DNA]</scope>
</reference>